<feature type="transmembrane region" description="Helical" evidence="1">
    <location>
        <begin position="21"/>
        <end position="45"/>
    </location>
</feature>
<evidence type="ECO:0000313" key="3">
    <source>
        <dbReference type="Proteomes" id="UP000602532"/>
    </source>
</evidence>
<proteinExistence type="predicted"/>
<dbReference type="Proteomes" id="UP000602532">
    <property type="component" value="Unassembled WGS sequence"/>
</dbReference>
<keyword evidence="3" id="KW-1185">Reference proteome</keyword>
<feature type="transmembrane region" description="Helical" evidence="1">
    <location>
        <begin position="51"/>
        <end position="70"/>
    </location>
</feature>
<feature type="transmembrane region" description="Helical" evidence="1">
    <location>
        <begin position="106"/>
        <end position="123"/>
    </location>
</feature>
<evidence type="ECO:0000313" key="2">
    <source>
        <dbReference type="EMBL" id="MBD8023613.1"/>
    </source>
</evidence>
<keyword evidence="1" id="KW-0472">Membrane</keyword>
<sequence length="128" mass="13658">MSDSARPASSAEPAPGTRAPLSAIDILAFLCELFAFATLAIWGFASWPFPWNIVAGIGAPVLAIVVWALFVSPRAVFAVHPFVRALVELLVYASATIAWWSMDQAWIGLGFGIVAVTIGVIAGRRRFA</sequence>
<comment type="caution">
    <text evidence="2">The sequence shown here is derived from an EMBL/GenBank/DDBJ whole genome shotgun (WGS) entry which is preliminary data.</text>
</comment>
<keyword evidence="1" id="KW-0812">Transmembrane</keyword>
<accession>A0ABR8X2U9</accession>
<dbReference type="InterPro" id="IPR021214">
    <property type="entry name" value="DUF2568"/>
</dbReference>
<feature type="transmembrane region" description="Helical" evidence="1">
    <location>
        <begin position="82"/>
        <end position="100"/>
    </location>
</feature>
<gene>
    <name evidence="2" type="ORF">H9622_08425</name>
</gene>
<dbReference type="RefSeq" id="WP_191765942.1">
    <property type="nucleotide sequence ID" value="NZ_JACSPM010000002.1"/>
</dbReference>
<name>A0ABR8X2U9_9MICO</name>
<organism evidence="2 3">
    <name type="scientific">Microbacterium gallinarum</name>
    <dbReference type="NCBI Taxonomy" id="2762209"/>
    <lineage>
        <taxon>Bacteria</taxon>
        <taxon>Bacillati</taxon>
        <taxon>Actinomycetota</taxon>
        <taxon>Actinomycetes</taxon>
        <taxon>Micrococcales</taxon>
        <taxon>Microbacteriaceae</taxon>
        <taxon>Microbacterium</taxon>
    </lineage>
</organism>
<protein>
    <submittedName>
        <fullName evidence="2">YrdB family protein</fullName>
    </submittedName>
</protein>
<dbReference type="Pfam" id="PF10823">
    <property type="entry name" value="DUF2568"/>
    <property type="match status" value="1"/>
</dbReference>
<reference evidence="2 3" key="1">
    <citation type="submission" date="2020-08" db="EMBL/GenBank/DDBJ databases">
        <title>A Genomic Blueprint of the Chicken Gut Microbiome.</title>
        <authorList>
            <person name="Gilroy R."/>
            <person name="Ravi A."/>
            <person name="Getino M."/>
            <person name="Pursley I."/>
            <person name="Horton D.L."/>
            <person name="Alikhan N.-F."/>
            <person name="Baker D."/>
            <person name="Gharbi K."/>
            <person name="Hall N."/>
            <person name="Watson M."/>
            <person name="Adriaenssens E.M."/>
            <person name="Foster-Nyarko E."/>
            <person name="Jarju S."/>
            <person name="Secka A."/>
            <person name="Antonio M."/>
            <person name="Oren A."/>
            <person name="Chaudhuri R."/>
            <person name="La Ragione R.M."/>
            <person name="Hildebrand F."/>
            <person name="Pallen M.J."/>
        </authorList>
    </citation>
    <scope>NUCLEOTIDE SEQUENCE [LARGE SCALE GENOMIC DNA]</scope>
    <source>
        <strain evidence="2 3">Sa1CUA4</strain>
    </source>
</reference>
<keyword evidence="1" id="KW-1133">Transmembrane helix</keyword>
<dbReference type="EMBL" id="JACSPM010000002">
    <property type="protein sequence ID" value="MBD8023613.1"/>
    <property type="molecule type" value="Genomic_DNA"/>
</dbReference>
<evidence type="ECO:0000256" key="1">
    <source>
        <dbReference type="SAM" id="Phobius"/>
    </source>
</evidence>